<comment type="caution">
    <text evidence="4">The sequence shown here is derived from an EMBL/GenBank/DDBJ whole genome shotgun (WGS) entry which is preliminary data.</text>
</comment>
<gene>
    <name evidence="4" type="ORF">BLNAU_236</name>
</gene>
<proteinExistence type="inferred from homology"/>
<feature type="region of interest" description="Disordered" evidence="3">
    <location>
        <begin position="137"/>
        <end position="190"/>
    </location>
</feature>
<dbReference type="EMBL" id="JARBJD010000001">
    <property type="protein sequence ID" value="KAK2964935.1"/>
    <property type="molecule type" value="Genomic_DNA"/>
</dbReference>
<evidence type="ECO:0000313" key="5">
    <source>
        <dbReference type="Proteomes" id="UP001281761"/>
    </source>
</evidence>
<feature type="compositionally biased region" description="Acidic residues" evidence="3">
    <location>
        <begin position="144"/>
        <end position="181"/>
    </location>
</feature>
<evidence type="ECO:0000313" key="4">
    <source>
        <dbReference type="EMBL" id="KAK2964935.1"/>
    </source>
</evidence>
<dbReference type="Pfam" id="PF10273">
    <property type="entry name" value="WGG"/>
    <property type="match status" value="1"/>
</dbReference>
<evidence type="ECO:0000256" key="3">
    <source>
        <dbReference type="SAM" id="MobiDB-lite"/>
    </source>
</evidence>
<reference evidence="4 5" key="1">
    <citation type="journal article" date="2022" name="bioRxiv">
        <title>Genomics of Preaxostyla Flagellates Illuminates Evolutionary Transitions and the Path Towards Mitochondrial Loss.</title>
        <authorList>
            <person name="Novak L.V.F."/>
            <person name="Treitli S.C."/>
            <person name="Pyrih J."/>
            <person name="Halakuc P."/>
            <person name="Pipaliya S.V."/>
            <person name="Vacek V."/>
            <person name="Brzon O."/>
            <person name="Soukal P."/>
            <person name="Eme L."/>
            <person name="Dacks J.B."/>
            <person name="Karnkowska A."/>
            <person name="Elias M."/>
            <person name="Hampl V."/>
        </authorList>
    </citation>
    <scope>NUCLEOTIDE SEQUENCE [LARGE SCALE GENOMIC DNA]</scope>
    <source>
        <strain evidence="4">NAU3</strain>
        <tissue evidence="4">Gut</tissue>
    </source>
</reference>
<sequence>MDHEKLLNFGIRCILNSWAALRLIVINNFSGDDNDDERMANLVMDIRDTLVTRTNQSLESVFESYLEEDFHTSIEDESIDLISRDFTQLFRTIRQNSDVEIRRVAGICSSLKQGPITQSLNWTPEEFTFFGLEPPPVFTGAIPEEPEYILEDEDNENSDDDEEEDESEEEEKMNVDEDDGWETAGKKRRH</sequence>
<comment type="similarity">
    <text evidence="1">Belongs to the TSR2 family.</text>
</comment>
<dbReference type="Proteomes" id="UP001281761">
    <property type="component" value="Unassembled WGS sequence"/>
</dbReference>
<name>A0ABQ9YMD9_9EUKA</name>
<keyword evidence="2" id="KW-0698">rRNA processing</keyword>
<accession>A0ABQ9YMD9</accession>
<evidence type="ECO:0000256" key="2">
    <source>
        <dbReference type="ARBA" id="ARBA00022552"/>
    </source>
</evidence>
<organism evidence="4 5">
    <name type="scientific">Blattamonas nauphoetae</name>
    <dbReference type="NCBI Taxonomy" id="2049346"/>
    <lineage>
        <taxon>Eukaryota</taxon>
        <taxon>Metamonada</taxon>
        <taxon>Preaxostyla</taxon>
        <taxon>Oxymonadida</taxon>
        <taxon>Blattamonas</taxon>
    </lineage>
</organism>
<keyword evidence="5" id="KW-1185">Reference proteome</keyword>
<dbReference type="InterPro" id="IPR019398">
    <property type="entry name" value="Pre-rRNA_process_TSR2"/>
</dbReference>
<evidence type="ECO:0000256" key="1">
    <source>
        <dbReference type="ARBA" id="ARBA00006524"/>
    </source>
</evidence>
<protein>
    <submittedName>
        <fullName evidence="4">Pre-rRNA-processing protein TSR2</fullName>
    </submittedName>
</protein>